<keyword evidence="2" id="KW-1185">Reference proteome</keyword>
<accession>A0A0A3YWM1</accession>
<dbReference type="AlphaFoldDB" id="A0A0A3YWM1"/>
<organism evidence="1 2">
    <name type="scientific">Erwinia typographi</name>
    <dbReference type="NCBI Taxonomy" id="371042"/>
    <lineage>
        <taxon>Bacteria</taxon>
        <taxon>Pseudomonadati</taxon>
        <taxon>Pseudomonadota</taxon>
        <taxon>Gammaproteobacteria</taxon>
        <taxon>Enterobacterales</taxon>
        <taxon>Erwiniaceae</taxon>
        <taxon>Erwinia</taxon>
    </lineage>
</organism>
<dbReference type="Proteomes" id="UP000030351">
    <property type="component" value="Unassembled WGS sequence"/>
</dbReference>
<dbReference type="EMBL" id="JRUQ01000048">
    <property type="protein sequence ID" value="KGT91252.1"/>
    <property type="molecule type" value="Genomic_DNA"/>
</dbReference>
<protein>
    <submittedName>
        <fullName evidence="1">Uncharacterized protein</fullName>
    </submittedName>
</protein>
<evidence type="ECO:0000313" key="2">
    <source>
        <dbReference type="Proteomes" id="UP000030351"/>
    </source>
</evidence>
<comment type="caution">
    <text evidence="1">The sequence shown here is derived from an EMBL/GenBank/DDBJ whole genome shotgun (WGS) entry which is preliminary data.</text>
</comment>
<sequence>MLEKLIDEMEAIEGGSYPFMKIESSDLKKLLPYTPKNRKQALQRAFDQYLDAHSIAETKHWHDENPSDGNLFFPASFIIKNPNGVIARMEALKKELSR</sequence>
<evidence type="ECO:0000313" key="1">
    <source>
        <dbReference type="EMBL" id="KGT91252.1"/>
    </source>
</evidence>
<gene>
    <name evidence="1" type="ORF">NG99_16940</name>
</gene>
<reference evidence="1 2" key="1">
    <citation type="submission" date="2014-10" db="EMBL/GenBank/DDBJ databases">
        <title>Genome sequence of Erwinia typographi M043b.</title>
        <authorList>
            <person name="Chan K.-G."/>
            <person name="Tan W.-S."/>
        </authorList>
    </citation>
    <scope>NUCLEOTIDE SEQUENCE [LARGE SCALE GENOMIC DNA]</scope>
    <source>
        <strain evidence="1 2">M043b</strain>
    </source>
</reference>
<proteinExistence type="predicted"/>
<name>A0A0A3YWM1_9GAMM</name>